<evidence type="ECO:0000313" key="3">
    <source>
        <dbReference type="Proteomes" id="UP000275199"/>
    </source>
</evidence>
<dbReference type="InterPro" id="IPR004843">
    <property type="entry name" value="Calcineurin-like_PHP"/>
</dbReference>
<dbReference type="PANTHER" id="PTHR42850">
    <property type="entry name" value="METALLOPHOSPHOESTERASE"/>
    <property type="match status" value="1"/>
</dbReference>
<dbReference type="Gene3D" id="3.60.21.10">
    <property type="match status" value="1"/>
</dbReference>
<dbReference type="Pfam" id="PF00149">
    <property type="entry name" value="Metallophos"/>
    <property type="match status" value="1"/>
</dbReference>
<name>A0ABX9XCQ7_9PSED</name>
<dbReference type="SUPFAM" id="SSF56300">
    <property type="entry name" value="Metallo-dependent phosphatases"/>
    <property type="match status" value="1"/>
</dbReference>
<proteinExistence type="predicted"/>
<organism evidence="2 3">
    <name type="scientific">Pseudomonas neustonica</name>
    <dbReference type="NCBI Taxonomy" id="2487346"/>
    <lineage>
        <taxon>Bacteria</taxon>
        <taxon>Pseudomonadati</taxon>
        <taxon>Pseudomonadota</taxon>
        <taxon>Gammaproteobacteria</taxon>
        <taxon>Pseudomonadales</taxon>
        <taxon>Pseudomonadaceae</taxon>
        <taxon>Pseudomonas</taxon>
    </lineage>
</organism>
<accession>A0ABX9XCQ7</accession>
<dbReference type="Proteomes" id="UP000275199">
    <property type="component" value="Unassembled WGS sequence"/>
</dbReference>
<reference evidence="2 3" key="1">
    <citation type="submission" date="2018-11" db="EMBL/GenBank/DDBJ databases">
        <authorList>
            <person name="Jang G.I."/>
            <person name="Hwang C.Y."/>
        </authorList>
    </citation>
    <scope>NUCLEOTIDE SEQUENCE [LARGE SCALE GENOMIC DNA]</scope>
    <source>
        <strain evidence="2 3">SSM26</strain>
    </source>
</reference>
<dbReference type="InterPro" id="IPR029052">
    <property type="entry name" value="Metallo-depent_PP-like"/>
</dbReference>
<protein>
    <recommendedName>
        <fullName evidence="1">Calcineurin-like phosphoesterase domain-containing protein</fullName>
    </recommendedName>
</protein>
<feature type="domain" description="Calcineurin-like phosphoesterase" evidence="1">
    <location>
        <begin position="28"/>
        <end position="199"/>
    </location>
</feature>
<comment type="caution">
    <text evidence="2">The sequence shown here is derived from an EMBL/GenBank/DDBJ whole genome shotgun (WGS) entry which is preliminary data.</text>
</comment>
<evidence type="ECO:0000259" key="1">
    <source>
        <dbReference type="Pfam" id="PF00149"/>
    </source>
</evidence>
<evidence type="ECO:0000313" key="2">
    <source>
        <dbReference type="EMBL" id="ROZ80532.1"/>
    </source>
</evidence>
<sequence>MSRFSRGRMQNRLVTHKILATNTVGDDWICSDIHGQIDILQSMLLEIDFDPKVDRLIFVGDLIDRGPDSLKALNFVLNSPQYYSVIGNHELLFWASYRDSKLVNKRRGLGGEWADSLSRAEHQRLMQEIERQFPLAISLQTSQGVIGIVHAQSPFDSWRKWKTEPFSSELAKKCTWDWSKSRAGGAMVSEVDVVVSGHIGRNTLIRGNQIWIDTLDTTGRPTILSACDLIGMVSQR</sequence>
<dbReference type="PANTHER" id="PTHR42850:SF4">
    <property type="entry name" value="ZINC-DEPENDENT ENDOPOLYPHOSPHATASE"/>
    <property type="match status" value="1"/>
</dbReference>
<dbReference type="EMBL" id="RKKU01000042">
    <property type="protein sequence ID" value="ROZ80532.1"/>
    <property type="molecule type" value="Genomic_DNA"/>
</dbReference>
<keyword evidence="3" id="KW-1185">Reference proteome</keyword>
<gene>
    <name evidence="2" type="ORF">EF096_19390</name>
</gene>
<dbReference type="InterPro" id="IPR050126">
    <property type="entry name" value="Ap4A_hydrolase"/>
</dbReference>